<evidence type="ECO:0000256" key="3">
    <source>
        <dbReference type="ARBA" id="ARBA00023163"/>
    </source>
</evidence>
<dbReference type="PRINTS" id="PR00455">
    <property type="entry name" value="HTHTETR"/>
</dbReference>
<feature type="region of interest" description="Disordered" evidence="5">
    <location>
        <begin position="1"/>
        <end position="30"/>
    </location>
</feature>
<dbReference type="PANTHER" id="PTHR30055:SF234">
    <property type="entry name" value="HTH-TYPE TRANSCRIPTIONAL REGULATOR BETI"/>
    <property type="match status" value="1"/>
</dbReference>
<protein>
    <submittedName>
        <fullName evidence="7">TetR family transcriptional regulator</fullName>
    </submittedName>
</protein>
<dbReference type="RefSeq" id="WP_087083720.1">
    <property type="nucleotide sequence ID" value="NZ_CP020811.1"/>
</dbReference>
<name>A0A1Y0CH93_9MYCO</name>
<evidence type="ECO:0000259" key="6">
    <source>
        <dbReference type="PROSITE" id="PS50977"/>
    </source>
</evidence>
<dbReference type="GO" id="GO:0000976">
    <property type="term" value="F:transcription cis-regulatory region binding"/>
    <property type="evidence" value="ECO:0007669"/>
    <property type="project" value="TreeGrafter"/>
</dbReference>
<dbReference type="Proteomes" id="UP000195331">
    <property type="component" value="Plasmid unnamed2"/>
</dbReference>
<feature type="domain" description="HTH tetR-type" evidence="6">
    <location>
        <begin position="28"/>
        <end position="88"/>
    </location>
</feature>
<dbReference type="SUPFAM" id="SSF46689">
    <property type="entry name" value="Homeodomain-like"/>
    <property type="match status" value="1"/>
</dbReference>
<keyword evidence="2 4" id="KW-0238">DNA-binding</keyword>
<keyword evidence="7" id="KW-0614">Plasmid</keyword>
<dbReference type="SUPFAM" id="SSF48498">
    <property type="entry name" value="Tetracyclin repressor-like, C-terminal domain"/>
    <property type="match status" value="1"/>
</dbReference>
<organism evidence="7 8">
    <name type="scientific">Mycobacterium dioxanotrophicus</name>
    <dbReference type="NCBI Taxonomy" id="482462"/>
    <lineage>
        <taxon>Bacteria</taxon>
        <taxon>Bacillati</taxon>
        <taxon>Actinomycetota</taxon>
        <taxon>Actinomycetes</taxon>
        <taxon>Mycobacteriales</taxon>
        <taxon>Mycobacteriaceae</taxon>
        <taxon>Mycobacterium</taxon>
    </lineage>
</organism>
<keyword evidence="8" id="KW-1185">Reference proteome</keyword>
<evidence type="ECO:0000256" key="4">
    <source>
        <dbReference type="PROSITE-ProRule" id="PRU00335"/>
    </source>
</evidence>
<dbReference type="InterPro" id="IPR001647">
    <property type="entry name" value="HTH_TetR"/>
</dbReference>
<dbReference type="AlphaFoldDB" id="A0A1Y0CH93"/>
<proteinExistence type="predicted"/>
<feature type="DNA-binding region" description="H-T-H motif" evidence="4">
    <location>
        <begin position="51"/>
        <end position="70"/>
    </location>
</feature>
<dbReference type="Pfam" id="PF00440">
    <property type="entry name" value="TetR_N"/>
    <property type="match status" value="1"/>
</dbReference>
<dbReference type="InterPro" id="IPR009057">
    <property type="entry name" value="Homeodomain-like_sf"/>
</dbReference>
<dbReference type="PROSITE" id="PS50977">
    <property type="entry name" value="HTH_TETR_2"/>
    <property type="match status" value="1"/>
</dbReference>
<accession>A0A1Y0CH93</accession>
<dbReference type="InterPro" id="IPR050109">
    <property type="entry name" value="HTH-type_TetR-like_transc_reg"/>
</dbReference>
<evidence type="ECO:0000256" key="5">
    <source>
        <dbReference type="SAM" id="MobiDB-lite"/>
    </source>
</evidence>
<gene>
    <name evidence="7" type="ORF">BTO20_37375</name>
</gene>
<sequence length="227" mass="24696">MSGQSSLAPSTEPAAAPDDEDDVDPRRTRSRTRLLDAAANLLKTGGIEAVTIDAVTKASKVARTTLYRHFNSSSQLLAATFERLLPQVIAPAPTSGTLRERLVELLSRQADLFAEAPLHVTTLAWAALGPTETHDSDSDTGHHATASMLRTRVIEQYRRPFDEILHSPETLDQLGELDIELALCQLVGPLVFARMTGLRAIGHHDCTRIVDDFITAQTTQRPAQPAS</sequence>
<dbReference type="GO" id="GO:0003700">
    <property type="term" value="F:DNA-binding transcription factor activity"/>
    <property type="evidence" value="ECO:0007669"/>
    <property type="project" value="TreeGrafter"/>
</dbReference>
<evidence type="ECO:0000256" key="1">
    <source>
        <dbReference type="ARBA" id="ARBA00023015"/>
    </source>
</evidence>
<evidence type="ECO:0000313" key="7">
    <source>
        <dbReference type="EMBL" id="ART74414.1"/>
    </source>
</evidence>
<dbReference type="Gene3D" id="1.10.357.10">
    <property type="entry name" value="Tetracycline Repressor, domain 2"/>
    <property type="match status" value="1"/>
</dbReference>
<geneLocation type="plasmid" evidence="7 8">
    <name>unnamed2</name>
</geneLocation>
<reference evidence="7 8" key="1">
    <citation type="submission" date="2017-04" db="EMBL/GenBank/DDBJ databases">
        <title>Whole Genome Sequence of 1,4-Dioxane Degrading Bacterium Mycobacterium dioxanotrophicus PH-06.</title>
        <authorList>
            <person name="He Y."/>
        </authorList>
    </citation>
    <scope>NUCLEOTIDE SEQUENCE [LARGE SCALE GENOMIC DNA]</scope>
    <source>
        <strain evidence="7 8">PH-06</strain>
        <plasmid evidence="7 8">unnamed2</plasmid>
    </source>
</reference>
<dbReference type="Gene3D" id="1.10.10.60">
    <property type="entry name" value="Homeodomain-like"/>
    <property type="match status" value="1"/>
</dbReference>
<dbReference type="OrthoDB" id="3626425at2"/>
<dbReference type="PANTHER" id="PTHR30055">
    <property type="entry name" value="HTH-TYPE TRANSCRIPTIONAL REGULATOR RUTR"/>
    <property type="match status" value="1"/>
</dbReference>
<evidence type="ECO:0000313" key="8">
    <source>
        <dbReference type="Proteomes" id="UP000195331"/>
    </source>
</evidence>
<dbReference type="KEGG" id="mdx:BTO20_37375"/>
<keyword evidence="3" id="KW-0804">Transcription</keyword>
<dbReference type="InterPro" id="IPR036271">
    <property type="entry name" value="Tet_transcr_reg_TetR-rel_C_sf"/>
</dbReference>
<keyword evidence="1" id="KW-0805">Transcription regulation</keyword>
<evidence type="ECO:0000256" key="2">
    <source>
        <dbReference type="ARBA" id="ARBA00023125"/>
    </source>
</evidence>
<dbReference type="EMBL" id="CP020811">
    <property type="protein sequence ID" value="ART74414.1"/>
    <property type="molecule type" value="Genomic_DNA"/>
</dbReference>